<accession>A0AAW6KLJ5</accession>
<dbReference type="Proteomes" id="UP001216709">
    <property type="component" value="Unassembled WGS sequence"/>
</dbReference>
<gene>
    <name evidence="2" type="ORF">PVN32_24750</name>
</gene>
<evidence type="ECO:0000313" key="2">
    <source>
        <dbReference type="EMBL" id="MDE1455314.1"/>
    </source>
</evidence>
<comment type="caution">
    <text evidence="2">The sequence shown here is derived from an EMBL/GenBank/DDBJ whole genome shotgun (WGS) entry which is preliminary data.</text>
</comment>
<name>A0AAW6KLJ5_9BACI</name>
<dbReference type="RefSeq" id="WP_274685965.1">
    <property type="nucleotide sequence ID" value="NZ_JARAFO010000393.1"/>
</dbReference>
<feature type="region of interest" description="Disordered" evidence="1">
    <location>
        <begin position="69"/>
        <end position="111"/>
    </location>
</feature>
<evidence type="ECO:0000313" key="3">
    <source>
        <dbReference type="Proteomes" id="UP001216709"/>
    </source>
</evidence>
<proteinExistence type="predicted"/>
<organism evidence="2 3">
    <name type="scientific">Bacillus paralicheniformis</name>
    <dbReference type="NCBI Taxonomy" id="1648923"/>
    <lineage>
        <taxon>Bacteria</taxon>
        <taxon>Bacillati</taxon>
        <taxon>Bacillota</taxon>
        <taxon>Bacilli</taxon>
        <taxon>Bacillales</taxon>
        <taxon>Bacillaceae</taxon>
        <taxon>Bacillus</taxon>
    </lineage>
</organism>
<evidence type="ECO:0000256" key="1">
    <source>
        <dbReference type="SAM" id="MobiDB-lite"/>
    </source>
</evidence>
<dbReference type="AlphaFoldDB" id="A0AAW6KLJ5"/>
<sequence length="167" mass="19400">MDKALLHEMITELQRRTKAGELDRIQRIEEITALADAYFDAVGEHPDSIALERMANLVIYEELSDTNKNKMKNDEYPIMSERMEKTRRSGETSEKMAEEYDEFGKNQGKPARRRLSTYEGIQMDRCAKARNKERRKKYLDFVKGKTPGQFTVNITTGEKIGYAPINR</sequence>
<feature type="compositionally biased region" description="Basic and acidic residues" evidence="1">
    <location>
        <begin position="69"/>
        <end position="104"/>
    </location>
</feature>
<dbReference type="EMBL" id="JARAFO010000393">
    <property type="protein sequence ID" value="MDE1455314.1"/>
    <property type="molecule type" value="Genomic_DNA"/>
</dbReference>
<protein>
    <submittedName>
        <fullName evidence="2">Uncharacterized protein</fullName>
    </submittedName>
</protein>
<reference evidence="2" key="1">
    <citation type="submission" date="2022-12" db="EMBL/GenBank/DDBJ databases">
        <title>Draft Genome Sequences of Bacillus licheniformis and Bacillus paralicheniformis strains isolated from Irish skim milk powders.</title>
        <authorList>
            <person name="Lourenco A."/>
            <person name="Li F."/>
            <person name="Geraldine D."/>
            <person name="Tobin J.T."/>
            <person name="Butler F."/>
            <person name="Jordan K."/>
            <person name="Obrien T."/>
        </authorList>
    </citation>
    <scope>NUCLEOTIDE SEQUENCE</scope>
    <source>
        <strain evidence="2">3370</strain>
    </source>
</reference>